<reference evidence="2" key="1">
    <citation type="submission" date="2023-04" db="EMBL/GenBank/DDBJ databases">
        <authorList>
            <person name="Vijverberg K."/>
            <person name="Xiong W."/>
            <person name="Schranz E."/>
        </authorList>
    </citation>
    <scope>NUCLEOTIDE SEQUENCE</scope>
</reference>
<dbReference type="EMBL" id="OX465077">
    <property type="protein sequence ID" value="CAI9267901.1"/>
    <property type="molecule type" value="Genomic_DNA"/>
</dbReference>
<accession>A0AA35YCI6</accession>
<feature type="transmembrane region" description="Helical" evidence="1">
    <location>
        <begin position="35"/>
        <end position="55"/>
    </location>
</feature>
<evidence type="ECO:0008006" key="4">
    <source>
        <dbReference type="Google" id="ProtNLM"/>
    </source>
</evidence>
<dbReference type="Proteomes" id="UP001177003">
    <property type="component" value="Chromosome 1"/>
</dbReference>
<feature type="transmembrane region" description="Helical" evidence="1">
    <location>
        <begin position="153"/>
        <end position="175"/>
    </location>
</feature>
<dbReference type="AlphaFoldDB" id="A0AA35YCI6"/>
<organism evidence="2 3">
    <name type="scientific">Lactuca saligna</name>
    <name type="common">Willowleaf lettuce</name>
    <dbReference type="NCBI Taxonomy" id="75948"/>
    <lineage>
        <taxon>Eukaryota</taxon>
        <taxon>Viridiplantae</taxon>
        <taxon>Streptophyta</taxon>
        <taxon>Embryophyta</taxon>
        <taxon>Tracheophyta</taxon>
        <taxon>Spermatophyta</taxon>
        <taxon>Magnoliopsida</taxon>
        <taxon>eudicotyledons</taxon>
        <taxon>Gunneridae</taxon>
        <taxon>Pentapetalae</taxon>
        <taxon>asterids</taxon>
        <taxon>campanulids</taxon>
        <taxon>Asterales</taxon>
        <taxon>Asteraceae</taxon>
        <taxon>Cichorioideae</taxon>
        <taxon>Cichorieae</taxon>
        <taxon>Lactucinae</taxon>
        <taxon>Lactuca</taxon>
    </lineage>
</organism>
<proteinExistence type="predicted"/>
<keyword evidence="1" id="KW-0812">Transmembrane</keyword>
<evidence type="ECO:0000313" key="2">
    <source>
        <dbReference type="EMBL" id="CAI9267901.1"/>
    </source>
</evidence>
<evidence type="ECO:0000256" key="1">
    <source>
        <dbReference type="SAM" id="Phobius"/>
    </source>
</evidence>
<protein>
    <recommendedName>
        <fullName evidence="4">Transmembrane protein</fullName>
    </recommendedName>
</protein>
<feature type="transmembrane region" description="Helical" evidence="1">
    <location>
        <begin position="97"/>
        <end position="125"/>
    </location>
</feature>
<name>A0AA35YCI6_LACSI</name>
<dbReference type="PANTHER" id="PTHR36060:SF1">
    <property type="entry name" value="OS02G0272400 PROTEIN"/>
    <property type="match status" value="1"/>
</dbReference>
<evidence type="ECO:0000313" key="3">
    <source>
        <dbReference type="Proteomes" id="UP001177003"/>
    </source>
</evidence>
<keyword evidence="3" id="KW-1185">Reference proteome</keyword>
<sequence>MAIIGDALRQAFMPKHEYQNLRDEDKAWIKLRRPIFISILVFLIFCIVISSAISFKMVFPSDLQHRPFCKHHRIESTTNNDHEDRDFNFTDQQLVYYYWRIAFVPSAILFSTSAVYLVAGMSVAYTAPTRHGFLKVVENNYCAPNGGGVRCLYILNSMFAIMFGFVAIFFGLVLLTSESICSLPLFWCYEVQWWGLVTLYGATASLLRRKAAMILDDGDIDGHNQIIGIEMLEFGDVEMTPDVERRINQGFRSWMGTSYLSSDDEDEDENDHISKEDELRRCKYIKEDADELRRCSDEEQMNRRR</sequence>
<gene>
    <name evidence="2" type="ORF">LSALG_LOCUS8356</name>
</gene>
<keyword evidence="1" id="KW-0472">Membrane</keyword>
<dbReference type="PANTHER" id="PTHR36060">
    <property type="entry name" value="OS02G0272400 PROTEIN"/>
    <property type="match status" value="1"/>
</dbReference>
<keyword evidence="1" id="KW-1133">Transmembrane helix</keyword>
<feature type="transmembrane region" description="Helical" evidence="1">
    <location>
        <begin position="191"/>
        <end position="207"/>
    </location>
</feature>